<dbReference type="STRING" id="243090.RB7747"/>
<dbReference type="KEGG" id="rba:RB7747"/>
<dbReference type="HOGENOM" id="CLU_2344725_0_0_0"/>
<name>Q7UN69_RHOBA</name>
<accession>Q7UN69</accession>
<evidence type="ECO:0000313" key="1">
    <source>
        <dbReference type="EMBL" id="CAD75550.1"/>
    </source>
</evidence>
<protein>
    <submittedName>
        <fullName evidence="1">Uncharacterized protein</fullName>
    </submittedName>
</protein>
<dbReference type="AlphaFoldDB" id="Q7UN69"/>
<sequence>MRPPMLVLLGHLFRSLASPRHIKNACPLCWPGRCLATEEEFDGETREAVRRRGRMERSVLHCSHRQGASLTGRFSGQEDADTAIFLSHKSSCQNNCE</sequence>
<dbReference type="EnsemblBacteria" id="CAD75550">
    <property type="protein sequence ID" value="CAD75550"/>
    <property type="gene ID" value="RB7747"/>
</dbReference>
<evidence type="ECO:0000313" key="2">
    <source>
        <dbReference type="Proteomes" id="UP000001025"/>
    </source>
</evidence>
<organism evidence="1 2">
    <name type="scientific">Rhodopirellula baltica (strain DSM 10527 / NCIMB 13988 / SH1)</name>
    <dbReference type="NCBI Taxonomy" id="243090"/>
    <lineage>
        <taxon>Bacteria</taxon>
        <taxon>Pseudomonadati</taxon>
        <taxon>Planctomycetota</taxon>
        <taxon>Planctomycetia</taxon>
        <taxon>Pirellulales</taxon>
        <taxon>Pirellulaceae</taxon>
        <taxon>Rhodopirellula</taxon>
    </lineage>
</organism>
<gene>
    <name evidence="1" type="ordered locus">RB7747</name>
</gene>
<keyword evidence="2" id="KW-1185">Reference proteome</keyword>
<dbReference type="Proteomes" id="UP000001025">
    <property type="component" value="Chromosome"/>
</dbReference>
<proteinExistence type="predicted"/>
<reference evidence="1 2" key="1">
    <citation type="journal article" date="2003" name="Proc. Natl. Acad. Sci. U.S.A.">
        <title>Complete genome sequence of the marine planctomycete Pirellula sp. strain 1.</title>
        <authorList>
            <person name="Gloeckner F.O."/>
            <person name="Kube M."/>
            <person name="Bauer M."/>
            <person name="Teeling H."/>
            <person name="Lombardot T."/>
            <person name="Ludwig W."/>
            <person name="Gade D."/>
            <person name="Beck A."/>
            <person name="Borzym K."/>
            <person name="Heitmann K."/>
            <person name="Rabus R."/>
            <person name="Schlesner H."/>
            <person name="Amann R."/>
            <person name="Reinhardt R."/>
        </authorList>
    </citation>
    <scope>NUCLEOTIDE SEQUENCE [LARGE SCALE GENOMIC DNA]</scope>
    <source>
        <strain evidence="2">DSM 10527 / NCIMB 13988 / SH1</strain>
    </source>
</reference>
<dbReference type="InParanoid" id="Q7UN69"/>
<dbReference type="EMBL" id="BX294146">
    <property type="protein sequence ID" value="CAD75550.1"/>
    <property type="molecule type" value="Genomic_DNA"/>
</dbReference>